<evidence type="ECO:0000313" key="3">
    <source>
        <dbReference type="Proteomes" id="UP000632273"/>
    </source>
</evidence>
<organism evidence="2 3">
    <name type="scientific">Hymenobacter cavernae</name>
    <dbReference type="NCBI Taxonomy" id="2044852"/>
    <lineage>
        <taxon>Bacteria</taxon>
        <taxon>Pseudomonadati</taxon>
        <taxon>Bacteroidota</taxon>
        <taxon>Cytophagia</taxon>
        <taxon>Cytophagales</taxon>
        <taxon>Hymenobacteraceae</taxon>
        <taxon>Hymenobacter</taxon>
    </lineage>
</organism>
<reference evidence="3" key="1">
    <citation type="journal article" date="2019" name="Int. J. Syst. Evol. Microbiol.">
        <title>The Global Catalogue of Microorganisms (GCM) 10K type strain sequencing project: providing services to taxonomists for standard genome sequencing and annotation.</title>
        <authorList>
            <consortium name="The Broad Institute Genomics Platform"/>
            <consortium name="The Broad Institute Genome Sequencing Center for Infectious Disease"/>
            <person name="Wu L."/>
            <person name="Ma J."/>
        </authorList>
    </citation>
    <scope>NUCLEOTIDE SEQUENCE [LARGE SCALE GENOMIC DNA]</scope>
    <source>
        <strain evidence="3">CGMCC 1.15197</strain>
    </source>
</reference>
<sequence>MLRATVINLAYTLSMSANPDPEAVFSAGSPPVFAKTEAEVNWRAWYLFVLAALAVEIIGFAFITNYFA</sequence>
<keyword evidence="1" id="KW-1133">Transmembrane helix</keyword>
<keyword evidence="1" id="KW-0472">Membrane</keyword>
<feature type="transmembrane region" description="Helical" evidence="1">
    <location>
        <begin position="44"/>
        <end position="67"/>
    </location>
</feature>
<dbReference type="Proteomes" id="UP000632273">
    <property type="component" value="Unassembled WGS sequence"/>
</dbReference>
<dbReference type="EMBL" id="BMHT01000006">
    <property type="protein sequence ID" value="GGF19504.1"/>
    <property type="molecule type" value="Genomic_DNA"/>
</dbReference>
<gene>
    <name evidence="2" type="ORF">GCM10011383_33870</name>
</gene>
<keyword evidence="3" id="KW-1185">Reference proteome</keyword>
<name>A0ABQ1ULK2_9BACT</name>
<comment type="caution">
    <text evidence="2">The sequence shown here is derived from an EMBL/GenBank/DDBJ whole genome shotgun (WGS) entry which is preliminary data.</text>
</comment>
<proteinExistence type="predicted"/>
<keyword evidence="1" id="KW-0812">Transmembrane</keyword>
<evidence type="ECO:0000256" key="1">
    <source>
        <dbReference type="SAM" id="Phobius"/>
    </source>
</evidence>
<protein>
    <submittedName>
        <fullName evidence="2">Uncharacterized protein</fullName>
    </submittedName>
</protein>
<evidence type="ECO:0000313" key="2">
    <source>
        <dbReference type="EMBL" id="GGF19504.1"/>
    </source>
</evidence>
<accession>A0ABQ1ULK2</accession>